<comment type="caution">
    <text evidence="2">The sequence shown here is derived from an EMBL/GenBank/DDBJ whole genome shotgun (WGS) entry which is preliminary data.</text>
</comment>
<evidence type="ECO:0008006" key="4">
    <source>
        <dbReference type="Google" id="ProtNLM"/>
    </source>
</evidence>
<feature type="compositionally biased region" description="Polar residues" evidence="1">
    <location>
        <begin position="258"/>
        <end position="268"/>
    </location>
</feature>
<dbReference type="InterPro" id="IPR027375">
    <property type="entry name" value="DKNYY"/>
</dbReference>
<proteinExistence type="predicted"/>
<organism evidence="2 3">
    <name type="scientific">Larkinella rosea</name>
    <dbReference type="NCBI Taxonomy" id="2025312"/>
    <lineage>
        <taxon>Bacteria</taxon>
        <taxon>Pseudomonadati</taxon>
        <taxon>Bacteroidota</taxon>
        <taxon>Cytophagia</taxon>
        <taxon>Cytophagales</taxon>
        <taxon>Spirosomataceae</taxon>
        <taxon>Larkinella</taxon>
    </lineage>
</organism>
<evidence type="ECO:0000313" key="2">
    <source>
        <dbReference type="EMBL" id="RRB07257.1"/>
    </source>
</evidence>
<dbReference type="PROSITE" id="PS51257">
    <property type="entry name" value="PROKAR_LIPOPROTEIN"/>
    <property type="match status" value="1"/>
</dbReference>
<accession>A0A3P1C1S1</accession>
<keyword evidence="3" id="KW-1185">Reference proteome</keyword>
<gene>
    <name evidence="2" type="ORF">EHT25_05630</name>
</gene>
<reference evidence="2 3" key="1">
    <citation type="submission" date="2018-11" db="EMBL/GenBank/DDBJ databases">
        <authorList>
            <person name="Zhou Z."/>
            <person name="Wang G."/>
        </authorList>
    </citation>
    <scope>NUCLEOTIDE SEQUENCE [LARGE SCALE GENOMIC DNA]</scope>
    <source>
        <strain evidence="2 3">KCTC52004</strain>
    </source>
</reference>
<feature type="compositionally biased region" description="Basic and acidic residues" evidence="1">
    <location>
        <begin position="269"/>
        <end position="278"/>
    </location>
</feature>
<dbReference type="AlphaFoldDB" id="A0A3P1C1S1"/>
<feature type="region of interest" description="Disordered" evidence="1">
    <location>
        <begin position="248"/>
        <end position="278"/>
    </location>
</feature>
<protein>
    <recommendedName>
        <fullName evidence="4">DKNYY family protein</fullName>
    </recommendedName>
</protein>
<dbReference type="OrthoDB" id="1318779at2"/>
<evidence type="ECO:0000256" key="1">
    <source>
        <dbReference type="SAM" id="MobiDB-lite"/>
    </source>
</evidence>
<name>A0A3P1C1S1_9BACT</name>
<dbReference type="Pfam" id="PF13644">
    <property type="entry name" value="DKNYY"/>
    <property type="match status" value="2"/>
</dbReference>
<dbReference type="EMBL" id="RQJO01000007">
    <property type="protein sequence ID" value="RRB07257.1"/>
    <property type="molecule type" value="Genomic_DNA"/>
</dbReference>
<evidence type="ECO:0000313" key="3">
    <source>
        <dbReference type="Proteomes" id="UP000271925"/>
    </source>
</evidence>
<dbReference type="Proteomes" id="UP000271925">
    <property type="component" value="Unassembled WGS sequence"/>
</dbReference>
<sequence>MTQLLKPMTFLSLFTGIVTGSWLLTGCGKSARNGYRVEDGKVVLYSGFPASVRLLEGADAESFVAITDHFGKDKNHAYFYERIIPDADPATFTFLASSYSRDKNRGYSCEKLISNDGAHFNIVPNPNETATSVSAEGIPYARDRRQVYKDTNVIEGADPATFTMVPMFNGIYLTYDHRRVYFHDQPLEGADGATFQKVSEFHFTTQQGAWGLALGRETHWERMPDVDLATFTGLGKNHARDKNHVYSGNSVLKKADPNTFQETGNPSVDRSEDTNKTL</sequence>